<evidence type="ECO:0000256" key="11">
    <source>
        <dbReference type="ARBA" id="ARBA00083107"/>
    </source>
</evidence>
<evidence type="ECO:0000256" key="8">
    <source>
        <dbReference type="ARBA" id="ARBA00031671"/>
    </source>
</evidence>
<evidence type="ECO:0000256" key="10">
    <source>
        <dbReference type="ARBA" id="ARBA00059220"/>
    </source>
</evidence>
<dbReference type="FunFam" id="1.10.579.10:FF:000003">
    <property type="entry name" value="Deoxyribodipyrimidine photo-lyase"/>
    <property type="match status" value="1"/>
</dbReference>
<evidence type="ECO:0000313" key="17">
    <source>
        <dbReference type="Proteomes" id="UP000044377"/>
    </source>
</evidence>
<evidence type="ECO:0000256" key="1">
    <source>
        <dbReference type="ARBA" id="ARBA00001932"/>
    </source>
</evidence>
<feature type="binding site" evidence="12">
    <location>
        <position position="224"/>
    </location>
    <ligand>
        <name>FAD</name>
        <dbReference type="ChEBI" id="CHEBI:57692"/>
    </ligand>
</feature>
<dbReference type="Proteomes" id="UP000044377">
    <property type="component" value="Unassembled WGS sequence"/>
</dbReference>
<evidence type="ECO:0000256" key="6">
    <source>
        <dbReference type="ARBA" id="ARBA00022827"/>
    </source>
</evidence>
<protein>
    <recommendedName>
        <fullName evidence="4">Deoxyribodipyrimidine photo-lyase</fullName>
        <ecNumber evidence="3">4.1.99.3</ecNumber>
    </recommendedName>
    <alternativeName>
        <fullName evidence="8">DNA photolyase</fullName>
    </alternativeName>
    <alternativeName>
        <fullName evidence="11">Photoreactivating enzyme</fullName>
    </alternativeName>
</protein>
<dbReference type="Gene3D" id="1.10.579.10">
    <property type="entry name" value="DNA Cyclobutane Dipyrimidine Photolyase, subunit A, domain 3"/>
    <property type="match status" value="1"/>
</dbReference>
<evidence type="ECO:0000256" key="14">
    <source>
        <dbReference type="RuleBase" id="RU004182"/>
    </source>
</evidence>
<name>A0A0G4JPT2_9GAMM</name>
<dbReference type="SUPFAM" id="SSF52425">
    <property type="entry name" value="Cryptochrome/photolyase, N-terminal domain"/>
    <property type="match status" value="1"/>
</dbReference>
<dbReference type="InterPro" id="IPR036134">
    <property type="entry name" value="Crypto/Photolyase_FAD-like_sf"/>
</dbReference>
<keyword evidence="16" id="KW-0456">Lyase</keyword>
<evidence type="ECO:0000313" key="16">
    <source>
        <dbReference type="EMBL" id="CPR13711.1"/>
    </source>
</evidence>
<evidence type="ECO:0000259" key="15">
    <source>
        <dbReference type="PROSITE" id="PS51645"/>
    </source>
</evidence>
<evidence type="ECO:0000256" key="4">
    <source>
        <dbReference type="ARBA" id="ARBA00014046"/>
    </source>
</evidence>
<feature type="site" description="Electron transfer via tryptophanyl radical" evidence="13">
    <location>
        <position position="386"/>
    </location>
</feature>
<dbReference type="PROSITE" id="PS00394">
    <property type="entry name" value="DNA_PHOTOLYASES_1_1"/>
    <property type="match status" value="1"/>
</dbReference>
<sequence length="488" mass="56242">MTTHLVWLRNDLRITDNLALHAACRDPQARVIALFIATPQQWRQHDMAPRQAAFLLESLNAVQRDLAEKGIALYYHECADFSAAANWLADFCRQQRVTQLFYNHQYEINERRRDKAVERLLAGRVECRGFDDALLLPPGRVLNGDGRMYKMFTPFRRAFINRLLETNTDSVPAPTPRSGGAVDITAALAPFSYPQQQIDRDFPIGETAALHRLRQFCREQVQDYPRQRDLPALAGTSKLSPYLALGVLSPRQCFNRLRAECPELLEQRESGAFVWLNELIWREFYRHLLVFWPDLCKHQPFIAWTQQVQWRQSPDDLSAWRQGNTGYPIVDAAMRQMNQTGWMHNRLRMICASFLVKDLLIDWREGERYFMSQLVDGDLAANNGGWQWAASTGTDAAPYFRIFNPTTQGERFDPQGAFIRRWLPELAAVPDKDIHQPHRWADRQSCALNYPLPIVDHQAARQQTLAAFAAAKNSAMAHDDQTEKSKYA</sequence>
<dbReference type="InterPro" id="IPR002081">
    <property type="entry name" value="Cryptochrome/DNA_photolyase_1"/>
</dbReference>
<feature type="site" description="Electron transfer via tryptophanyl radical" evidence="13">
    <location>
        <position position="310"/>
    </location>
</feature>
<feature type="binding site" evidence="12">
    <location>
        <position position="275"/>
    </location>
    <ligand>
        <name>FAD</name>
        <dbReference type="ChEBI" id="CHEBI:57692"/>
    </ligand>
</feature>
<dbReference type="Gene3D" id="3.40.50.620">
    <property type="entry name" value="HUPs"/>
    <property type="match status" value="1"/>
</dbReference>
<dbReference type="GO" id="GO:0071949">
    <property type="term" value="F:FAD binding"/>
    <property type="evidence" value="ECO:0007669"/>
    <property type="project" value="TreeGrafter"/>
</dbReference>
<dbReference type="GO" id="GO:0003904">
    <property type="term" value="F:deoxyribodipyrimidine photo-lyase activity"/>
    <property type="evidence" value="ECO:0007669"/>
    <property type="project" value="UniProtKB-EC"/>
</dbReference>
<dbReference type="InterPro" id="IPR014729">
    <property type="entry name" value="Rossmann-like_a/b/a_fold"/>
</dbReference>
<feature type="domain" description="Photolyase/cryptochrome alpha/beta" evidence="15">
    <location>
        <begin position="2"/>
        <end position="135"/>
    </location>
</feature>
<dbReference type="Gene3D" id="1.25.40.80">
    <property type="match status" value="1"/>
</dbReference>
<evidence type="ECO:0000256" key="3">
    <source>
        <dbReference type="ARBA" id="ARBA00013149"/>
    </source>
</evidence>
<comment type="function">
    <text evidence="10">Involved in repair of UV radiation-induced DNA damage. Catalyzes the light-dependent monomerization (300-600 nm) of cyclobutyl pyrimidine dimers (in cis-syn configuration), which are formed between adjacent bases on the same DNA strand upon exposure to ultraviolet radiation.</text>
</comment>
<dbReference type="Pfam" id="PF03441">
    <property type="entry name" value="FAD_binding_7"/>
    <property type="match status" value="1"/>
</dbReference>
<evidence type="ECO:0000256" key="12">
    <source>
        <dbReference type="PIRSR" id="PIRSR602081-1"/>
    </source>
</evidence>
<comment type="similarity">
    <text evidence="2">Belongs to the DNA photolyase class-1 family.</text>
</comment>
<keyword evidence="7 14" id="KW-0157">Chromophore</keyword>
<dbReference type="PROSITE" id="PS00691">
    <property type="entry name" value="DNA_PHOTOLYASES_1_2"/>
    <property type="match status" value="1"/>
</dbReference>
<dbReference type="PANTHER" id="PTHR11455">
    <property type="entry name" value="CRYPTOCHROME"/>
    <property type="match status" value="1"/>
</dbReference>
<dbReference type="PRINTS" id="PR00147">
    <property type="entry name" value="DNAPHOTLYASE"/>
</dbReference>
<dbReference type="EMBL" id="CGIG01000001">
    <property type="protein sequence ID" value="CPR13711.1"/>
    <property type="molecule type" value="Genomic_DNA"/>
</dbReference>
<dbReference type="InterPro" id="IPR006050">
    <property type="entry name" value="DNA_photolyase_N"/>
</dbReference>
<dbReference type="RefSeq" id="WP_048635651.1">
    <property type="nucleotide sequence ID" value="NZ_CGIG01000001.1"/>
</dbReference>
<feature type="site" description="Electron transfer via tryptophanyl radical" evidence="13">
    <location>
        <position position="363"/>
    </location>
</feature>
<evidence type="ECO:0000256" key="7">
    <source>
        <dbReference type="ARBA" id="ARBA00022991"/>
    </source>
</evidence>
<dbReference type="OrthoDB" id="9772484at2"/>
<dbReference type="GO" id="GO:0003677">
    <property type="term" value="F:DNA binding"/>
    <property type="evidence" value="ECO:0007669"/>
    <property type="project" value="TreeGrafter"/>
</dbReference>
<comment type="similarity">
    <text evidence="14">Belongs to the DNA photolyase family.</text>
</comment>
<feature type="binding site" evidence="12">
    <location>
        <begin position="236"/>
        <end position="240"/>
    </location>
    <ligand>
        <name>FAD</name>
        <dbReference type="ChEBI" id="CHEBI:57692"/>
    </ligand>
</feature>
<proteinExistence type="inferred from homology"/>
<evidence type="ECO:0000256" key="2">
    <source>
        <dbReference type="ARBA" id="ARBA00005862"/>
    </source>
</evidence>
<dbReference type="PANTHER" id="PTHR11455:SF9">
    <property type="entry name" value="CRYPTOCHROME CIRCADIAN CLOCK 5 ISOFORM X1"/>
    <property type="match status" value="1"/>
</dbReference>
<evidence type="ECO:0000256" key="5">
    <source>
        <dbReference type="ARBA" id="ARBA00022630"/>
    </source>
</evidence>
<dbReference type="NCBIfam" id="NF007955">
    <property type="entry name" value="PRK10674.1"/>
    <property type="match status" value="1"/>
</dbReference>
<gene>
    <name evidence="16" type="ORF">BN1221_00109c</name>
</gene>
<dbReference type="Pfam" id="PF00875">
    <property type="entry name" value="DNA_photolyase"/>
    <property type="match status" value="1"/>
</dbReference>
<dbReference type="InterPro" id="IPR036155">
    <property type="entry name" value="Crypto/Photolyase_N_sf"/>
</dbReference>
<dbReference type="STRING" id="1109412.BN1221_00109c"/>
<dbReference type="GO" id="GO:0000719">
    <property type="term" value="P:photoreactive repair"/>
    <property type="evidence" value="ECO:0007669"/>
    <property type="project" value="UniProtKB-ARBA"/>
</dbReference>
<dbReference type="AlphaFoldDB" id="A0A0G4JPT2"/>
<feature type="binding site" evidence="12">
    <location>
        <begin position="376"/>
        <end position="378"/>
    </location>
    <ligand>
        <name>FAD</name>
        <dbReference type="ChEBI" id="CHEBI:57692"/>
    </ligand>
</feature>
<evidence type="ECO:0000256" key="13">
    <source>
        <dbReference type="PIRSR" id="PIRSR602081-2"/>
    </source>
</evidence>
<dbReference type="InterPro" id="IPR018394">
    <property type="entry name" value="DNA_photolyase_1_CS_C"/>
</dbReference>
<accession>A0A0G4JPT2</accession>
<dbReference type="InterPro" id="IPR005101">
    <property type="entry name" value="Cryptochr/Photolyase_FAD-bd"/>
</dbReference>
<organism evidence="16 17">
    <name type="scientific">Brenneria goodwinii</name>
    <dbReference type="NCBI Taxonomy" id="1109412"/>
    <lineage>
        <taxon>Bacteria</taxon>
        <taxon>Pseudomonadati</taxon>
        <taxon>Pseudomonadota</taxon>
        <taxon>Gammaproteobacteria</taxon>
        <taxon>Enterobacterales</taxon>
        <taxon>Pectobacteriaceae</taxon>
        <taxon>Brenneria</taxon>
    </lineage>
</organism>
<reference evidence="17" key="1">
    <citation type="submission" date="2015-01" db="EMBL/GenBank/DDBJ databases">
        <authorList>
            <person name="Paterson Steve"/>
        </authorList>
    </citation>
    <scope>NUCLEOTIDE SEQUENCE [LARGE SCALE GENOMIC DNA]</scope>
    <source>
        <strain evidence="17">OBR1</strain>
    </source>
</reference>
<dbReference type="SUPFAM" id="SSF48173">
    <property type="entry name" value="Cryptochrome/photolyase FAD-binding domain"/>
    <property type="match status" value="1"/>
</dbReference>
<dbReference type="EC" id="4.1.99.3" evidence="3"/>
<keyword evidence="5 12" id="KW-0285">Flavoprotein</keyword>
<comment type="catalytic activity">
    <reaction evidence="9">
        <text>cyclobutadipyrimidine (in DNA) = 2 pyrimidine residues (in DNA).</text>
        <dbReference type="EC" id="4.1.99.3"/>
    </reaction>
</comment>
<keyword evidence="17" id="KW-1185">Reference proteome</keyword>
<evidence type="ECO:0000256" key="9">
    <source>
        <dbReference type="ARBA" id="ARBA00033999"/>
    </source>
</evidence>
<feature type="binding site" evidence="12">
    <location>
        <begin position="278"/>
        <end position="285"/>
    </location>
    <ligand>
        <name>FAD</name>
        <dbReference type="ChEBI" id="CHEBI:57692"/>
    </ligand>
</feature>
<dbReference type="GO" id="GO:0009416">
    <property type="term" value="P:response to light stimulus"/>
    <property type="evidence" value="ECO:0007669"/>
    <property type="project" value="TreeGrafter"/>
</dbReference>
<keyword evidence="6 12" id="KW-0274">FAD</keyword>
<dbReference type="PROSITE" id="PS51645">
    <property type="entry name" value="PHR_CRY_ALPHA_BETA"/>
    <property type="match status" value="1"/>
</dbReference>
<comment type="cofactor">
    <cofactor evidence="12">
        <name>FAD</name>
        <dbReference type="ChEBI" id="CHEBI:57692"/>
    </cofactor>
    <text evidence="12">Binds 1 FAD per subunit.</text>
</comment>
<comment type="cofactor">
    <cofactor evidence="1">
        <name>(6R)-5,10-methylene-5,6,7,8-tetrahydrofolate</name>
        <dbReference type="ChEBI" id="CHEBI:15636"/>
    </cofactor>
</comment>